<evidence type="ECO:0000313" key="1">
    <source>
        <dbReference type="EMBL" id="WTU45901.1"/>
    </source>
</evidence>
<accession>A0AAU2HG43</accession>
<dbReference type="AlphaFoldDB" id="A0AAU2HG43"/>
<geneLocation type="plasmid" evidence="1">
    <name>unnamed1</name>
</geneLocation>
<sequence length="169" mass="18583">MTPDEALQQFRRIALGRALGRHVGSDRLIQLGLDALLAGVESPSLAMLAGLVRGEEPEAPGLFDQVLWELDLSVEVPDDPRAAQWALAYWAAEQIVDGTLDPTAGAWLIWYDVAYALGYPKALEPLGHCALLLDSWDEGWSTAFESLERDTIQAAREFLGTRPPGDRRD</sequence>
<name>A0AAU2HG43_9ACTN</name>
<protein>
    <submittedName>
        <fullName evidence="1">Uncharacterized protein</fullName>
    </submittedName>
</protein>
<gene>
    <name evidence="1" type="ORF">OHV25_40615</name>
</gene>
<dbReference type="RefSeq" id="WP_331723690.1">
    <property type="nucleotide sequence ID" value="NZ_CP108254.1"/>
</dbReference>
<proteinExistence type="predicted"/>
<keyword evidence="1" id="KW-0614">Plasmid</keyword>
<reference evidence="1" key="1">
    <citation type="submission" date="2022-10" db="EMBL/GenBank/DDBJ databases">
        <title>The complete genomes of actinobacterial strains from the NBC collection.</title>
        <authorList>
            <person name="Joergensen T.S."/>
            <person name="Alvarez Arevalo M."/>
            <person name="Sterndorff E.B."/>
            <person name="Faurdal D."/>
            <person name="Vuksanovic O."/>
            <person name="Mourched A.-S."/>
            <person name="Charusanti P."/>
            <person name="Shaw S."/>
            <person name="Blin K."/>
            <person name="Weber T."/>
        </authorList>
    </citation>
    <scope>NUCLEOTIDE SEQUENCE</scope>
    <source>
        <strain evidence="1">NBC_00060</strain>
        <plasmid evidence="1">unnamed1</plasmid>
    </source>
</reference>
<organism evidence="1">
    <name type="scientific">Streptomyces sp. NBC_00060</name>
    <dbReference type="NCBI Taxonomy" id="2975636"/>
    <lineage>
        <taxon>Bacteria</taxon>
        <taxon>Bacillati</taxon>
        <taxon>Actinomycetota</taxon>
        <taxon>Actinomycetes</taxon>
        <taxon>Kitasatosporales</taxon>
        <taxon>Streptomycetaceae</taxon>
        <taxon>Streptomyces</taxon>
    </lineage>
</organism>
<dbReference type="EMBL" id="CP108254">
    <property type="protein sequence ID" value="WTU45901.1"/>
    <property type="molecule type" value="Genomic_DNA"/>
</dbReference>